<name>A0ABP7ESR8_9ACTN</name>
<evidence type="ECO:0000256" key="1">
    <source>
        <dbReference type="SAM" id="MobiDB-lite"/>
    </source>
</evidence>
<feature type="domain" description="CHAT" evidence="2">
    <location>
        <begin position="570"/>
        <end position="796"/>
    </location>
</feature>
<dbReference type="EMBL" id="BAABDD010000001">
    <property type="protein sequence ID" value="GAA3723548.1"/>
    <property type="molecule type" value="Genomic_DNA"/>
</dbReference>
<evidence type="ECO:0000313" key="3">
    <source>
        <dbReference type="EMBL" id="GAA3723548.1"/>
    </source>
</evidence>
<dbReference type="Proteomes" id="UP001500908">
    <property type="component" value="Unassembled WGS sequence"/>
</dbReference>
<dbReference type="Gene3D" id="1.25.40.10">
    <property type="entry name" value="Tetratricopeptide repeat domain"/>
    <property type="match status" value="1"/>
</dbReference>
<reference evidence="4" key="1">
    <citation type="journal article" date="2019" name="Int. J. Syst. Evol. Microbiol.">
        <title>The Global Catalogue of Microorganisms (GCM) 10K type strain sequencing project: providing services to taxonomists for standard genome sequencing and annotation.</title>
        <authorList>
            <consortium name="The Broad Institute Genomics Platform"/>
            <consortium name="The Broad Institute Genome Sequencing Center for Infectious Disease"/>
            <person name="Wu L."/>
            <person name="Ma J."/>
        </authorList>
    </citation>
    <scope>NUCLEOTIDE SEQUENCE [LARGE SCALE GENOMIC DNA]</scope>
    <source>
        <strain evidence="4">JCM 17137</strain>
    </source>
</reference>
<dbReference type="InterPro" id="IPR019734">
    <property type="entry name" value="TPR_rpt"/>
</dbReference>
<dbReference type="SUPFAM" id="SSF48452">
    <property type="entry name" value="TPR-like"/>
    <property type="match status" value="2"/>
</dbReference>
<organism evidence="3 4">
    <name type="scientific">Salinactinospora qingdaonensis</name>
    <dbReference type="NCBI Taxonomy" id="702744"/>
    <lineage>
        <taxon>Bacteria</taxon>
        <taxon>Bacillati</taxon>
        <taxon>Actinomycetota</taxon>
        <taxon>Actinomycetes</taxon>
        <taxon>Streptosporangiales</taxon>
        <taxon>Nocardiopsidaceae</taxon>
        <taxon>Salinactinospora</taxon>
    </lineage>
</organism>
<sequence length="811" mass="84674">MALRARGLALHELGDTAAAHHSLARAAEVAQRAHLPHLAAQARASRLGLLARRGAGAAALLEHAVRREPATRALALLNRGVAASQQGRFDAALSDFDAAEQRLRGGGDDRLLLPGLLSNRGLALLYTGNPHESTAVLERAAELAQRHHLHHLRGLALQNLGCAAAGQGDIARAMLLFATAAGFLPPGPRETLLMDRAGALLAAGQFRDAETLLRSVAPAMATDAGAGYATHLLLRAKLLLGIGDRDGAATLARRVNTAFGPASVWSRLARQIEWAARHVPPAPTTKLGQAQPRRTCAPLARAPREAASRHAGVSATAAAATLASSVATAPLGAPALAAPPPSRLRALRALAQGDHTAARAHLERPDDTARPGRLTVAGHLEPLAHVPTAATTIARAGAHLALEAGQAWPALEWIERVPTAPRPKRRCRDTSWRRLLDRYRAACARAWTHGDQDEPWAHGHTPLDEVERIETELGLAQWHAGCVRRCAPEVPATGAAGPTLASALGRRVFLRYVELAGQVNAVVMVDGEVTLRPLGEAGAIADAAAKLLHAARLNAVAPEVGQDAVTADRASHLADLLVAPVADLLAERPVVLAPEPGLPGLPWGLLPGLTGRPLVVASSARAWLCRRRRVRHQLAAERTVLVAGPDLPGAGGETRRLRRIYPGATLLAGEGAARPTTARVLAELGRADLAHLSAHGVFPPRSPMLSGLLLADGPLLAYDLERAHRVPRVTVLSSCAVGRSVASPTGVPLGLAATLLAMGATTVVAGILPVRDDAITDAMTRAHTDLSRGVSPAKVVARHLAHAGFVCLGAG</sequence>
<evidence type="ECO:0000313" key="4">
    <source>
        <dbReference type="Proteomes" id="UP001500908"/>
    </source>
</evidence>
<keyword evidence="4" id="KW-1185">Reference proteome</keyword>
<dbReference type="SMART" id="SM00028">
    <property type="entry name" value="TPR"/>
    <property type="match status" value="3"/>
</dbReference>
<gene>
    <name evidence="3" type="ORF">GCM10022402_00230</name>
</gene>
<dbReference type="InterPro" id="IPR024983">
    <property type="entry name" value="CHAT_dom"/>
</dbReference>
<comment type="caution">
    <text evidence="3">The sequence shown here is derived from an EMBL/GenBank/DDBJ whole genome shotgun (WGS) entry which is preliminary data.</text>
</comment>
<dbReference type="InterPro" id="IPR011990">
    <property type="entry name" value="TPR-like_helical_dom_sf"/>
</dbReference>
<feature type="region of interest" description="Disordered" evidence="1">
    <location>
        <begin position="280"/>
        <end position="311"/>
    </location>
</feature>
<evidence type="ECO:0000259" key="2">
    <source>
        <dbReference type="Pfam" id="PF12770"/>
    </source>
</evidence>
<protein>
    <submittedName>
        <fullName evidence="3">CHAT domain-containing protein</fullName>
    </submittedName>
</protein>
<dbReference type="Pfam" id="PF12770">
    <property type="entry name" value="CHAT"/>
    <property type="match status" value="1"/>
</dbReference>
<proteinExistence type="predicted"/>
<accession>A0ABP7ESR8</accession>